<evidence type="ECO:0000259" key="13">
    <source>
        <dbReference type="Pfam" id="PF01636"/>
    </source>
</evidence>
<dbReference type="NCBIfam" id="NF033063">
    <property type="entry name" value="APH_3p_XV"/>
    <property type="match status" value="1"/>
</dbReference>
<dbReference type="InterPro" id="IPR051678">
    <property type="entry name" value="AGP_Transferase"/>
</dbReference>
<dbReference type="InterPro" id="IPR011009">
    <property type="entry name" value="Kinase-like_dom_sf"/>
</dbReference>
<dbReference type="EC" id="2.7.1.95" evidence="2"/>
<feature type="binding site" evidence="12">
    <location>
        <position position="199"/>
    </location>
    <ligand>
        <name>Mg(2+)</name>
        <dbReference type="ChEBI" id="CHEBI:18420"/>
    </ligand>
</feature>
<evidence type="ECO:0000256" key="4">
    <source>
        <dbReference type="ARBA" id="ARBA00022679"/>
    </source>
</evidence>
<proteinExistence type="inferred from homology"/>
<evidence type="ECO:0000256" key="11">
    <source>
        <dbReference type="PIRSR" id="PIRSR000706-1"/>
    </source>
</evidence>
<dbReference type="GO" id="GO:0046677">
    <property type="term" value="P:response to antibiotic"/>
    <property type="evidence" value="ECO:0007669"/>
    <property type="project" value="UniProtKB-KW"/>
</dbReference>
<feature type="binding site" evidence="12">
    <location>
        <position position="212"/>
    </location>
    <ligand>
        <name>Mg(2+)</name>
        <dbReference type="ChEBI" id="CHEBI:18420"/>
    </ligand>
</feature>
<comment type="similarity">
    <text evidence="1 10">Belongs to the aminoglycoside phosphotransferase family.</text>
</comment>
<dbReference type="RefSeq" id="WP_032492579.1">
    <property type="nucleotide sequence ID" value="NG_052270.1"/>
</dbReference>
<evidence type="ECO:0000256" key="7">
    <source>
        <dbReference type="ARBA" id="ARBA00022840"/>
    </source>
</evidence>
<keyword evidence="5 10" id="KW-0547">Nucleotide-binding</keyword>
<dbReference type="PANTHER" id="PTHR21310">
    <property type="entry name" value="AMINOGLYCOSIDE PHOSPHOTRANSFERASE-RELATED-RELATED"/>
    <property type="match status" value="1"/>
</dbReference>
<evidence type="ECO:0000256" key="3">
    <source>
        <dbReference type="ARBA" id="ARBA00017903"/>
    </source>
</evidence>
<evidence type="ECO:0000256" key="6">
    <source>
        <dbReference type="ARBA" id="ARBA00022777"/>
    </source>
</evidence>
<evidence type="ECO:0000256" key="1">
    <source>
        <dbReference type="ARBA" id="ARBA00006219"/>
    </source>
</evidence>
<dbReference type="Pfam" id="PF01636">
    <property type="entry name" value="APH"/>
    <property type="match status" value="1"/>
</dbReference>
<evidence type="ECO:0000256" key="8">
    <source>
        <dbReference type="ARBA" id="ARBA00023251"/>
    </source>
</evidence>
<dbReference type="CDD" id="cd05150">
    <property type="entry name" value="APH"/>
    <property type="match status" value="1"/>
</dbReference>
<accession>D0UXZ5</accession>
<keyword evidence="14" id="KW-0614">Plasmid</keyword>
<feature type="active site" description="Proton acceptor" evidence="11">
    <location>
        <position position="194"/>
    </location>
</feature>
<dbReference type="InterPro" id="IPR002575">
    <property type="entry name" value="Aminoglycoside_PTrfase"/>
</dbReference>
<dbReference type="Gene3D" id="3.90.1200.10">
    <property type="match status" value="1"/>
</dbReference>
<sequence>MLRSRAVALDEVSELKNLLSPLLDECTFEEVEYGQSDARVIRVLFPDRNTAYLKYASGSSAQEILQEHQRTRWLRTRALVPEVISYVSTSTVTILLTKALIGHNAADAADADPVIVVAEMARALRDLHSISPDDCPFDERLHLRLKLASGRLEAGLVDEEDFDHARQGMLARDVYEQLFIQMPGAEQLVVTHGDACPENFIFQGNAFVGFIDCGRVGLADKYQDLALASRNIDAVFGPELTNQFFIEYGEPNPNIAKIEYYRILDEFF</sequence>
<reference evidence="14" key="1">
    <citation type="submission" date="2009-09" db="EMBL/GenBank/DDBJ databases">
        <authorList>
            <person name="Huang L.-Y."/>
            <person name="Lu P.-L."/>
            <person name="Siu L.-K."/>
        </authorList>
    </citation>
    <scope>NUCLEOTIDE SEQUENCE</scope>
    <source>
        <strain evidence="14">3/TCVGH/19991022</strain>
        <plasmid evidence="14">unnamed</plasmid>
    </source>
</reference>
<keyword evidence="6 10" id="KW-0418">Kinase</keyword>
<geneLocation type="plasmid" evidence="14">
    <name>unnamed</name>
</geneLocation>
<evidence type="ECO:0000256" key="9">
    <source>
        <dbReference type="ARBA" id="ARBA00048925"/>
    </source>
</evidence>
<evidence type="ECO:0000256" key="5">
    <source>
        <dbReference type="ARBA" id="ARBA00022741"/>
    </source>
</evidence>
<protein>
    <recommendedName>
        <fullName evidence="3">Aminoglycoside 3'-phosphotransferase</fullName>
        <ecNumber evidence="2">2.7.1.95</ecNumber>
    </recommendedName>
</protein>
<dbReference type="GO" id="GO:0005524">
    <property type="term" value="F:ATP binding"/>
    <property type="evidence" value="ECO:0007669"/>
    <property type="project" value="UniProtKB-KW"/>
</dbReference>
<comment type="catalytic activity">
    <reaction evidence="9">
        <text>kanamycin A + ATP = kanamycin 3'-phosphate + ADP + H(+)</text>
        <dbReference type="Rhea" id="RHEA:24256"/>
        <dbReference type="ChEBI" id="CHEBI:15378"/>
        <dbReference type="ChEBI" id="CHEBI:30616"/>
        <dbReference type="ChEBI" id="CHEBI:57909"/>
        <dbReference type="ChEBI" id="CHEBI:58214"/>
        <dbReference type="ChEBI" id="CHEBI:456216"/>
        <dbReference type="EC" id="2.7.1.95"/>
    </reaction>
</comment>
<dbReference type="GO" id="GO:0046872">
    <property type="term" value="F:metal ion binding"/>
    <property type="evidence" value="ECO:0007669"/>
    <property type="project" value="UniProtKB-KW"/>
</dbReference>
<gene>
    <name evidence="14" type="primary">aphA15delta</name>
</gene>
<dbReference type="PIRSF" id="PIRSF000706">
    <property type="entry name" value="Kanamycin_kin"/>
    <property type="match status" value="1"/>
</dbReference>
<name>D0UXZ5_ACIPI</name>
<dbReference type="Gene3D" id="3.30.200.20">
    <property type="entry name" value="Phosphorylase Kinase, domain 1"/>
    <property type="match status" value="1"/>
</dbReference>
<keyword evidence="4 10" id="KW-0808">Transferase</keyword>
<feature type="domain" description="Aminoglycoside phosphotransferase" evidence="13">
    <location>
        <begin position="36"/>
        <end position="253"/>
    </location>
</feature>
<organism evidence="14">
    <name type="scientific">Acinetobacter pittii</name>
    <name type="common">Acinetobacter genomosp. 3</name>
    <dbReference type="NCBI Taxonomy" id="48296"/>
    <lineage>
        <taxon>Bacteria</taxon>
        <taxon>Pseudomonadati</taxon>
        <taxon>Pseudomonadota</taxon>
        <taxon>Gammaproteobacteria</taxon>
        <taxon>Moraxellales</taxon>
        <taxon>Moraxellaceae</taxon>
        <taxon>Acinetobacter</taxon>
        <taxon>Acinetobacter calcoaceticus/baumannii complex</taxon>
    </lineage>
</organism>
<dbReference type="PANTHER" id="PTHR21310:SF41">
    <property type="entry name" value="3'-PHOSPHOTRANSFERASE, PUTATIVE-RELATED"/>
    <property type="match status" value="1"/>
</dbReference>
<dbReference type="EMBL" id="GQ926879">
    <property type="protein sequence ID" value="ACX94064.1"/>
    <property type="molecule type" value="Genomic_DNA"/>
</dbReference>
<dbReference type="InterPro" id="IPR024165">
    <property type="entry name" value="Kan/Strep_kinase"/>
</dbReference>
<keyword evidence="12" id="KW-0479">Metal-binding</keyword>
<reference evidence="14" key="2">
    <citation type="journal article" date="2010" name="Antimicrob. Agents Chemother.">
        <title>Molecular characterization of beta-lactamase genes and their genetic structures in Acinetobacter genospecies 3 isolates in Taiwan.</title>
        <authorList>
            <person name="Huang L.Y."/>
            <person name="Lu P.L."/>
            <person name="Chen T.L."/>
            <person name="Chang F.Y."/>
            <person name="Fung C.P."/>
            <person name="Siu L.K."/>
        </authorList>
    </citation>
    <scope>NUCLEOTIDE SEQUENCE</scope>
    <source>
        <strain evidence="14">3/TCVGH/19991022</strain>
        <plasmid evidence="14">unnamed</plasmid>
    </source>
</reference>
<evidence type="ECO:0000313" key="14">
    <source>
        <dbReference type="EMBL" id="ACX94064.1"/>
    </source>
</evidence>
<dbReference type="GO" id="GO:0008910">
    <property type="term" value="F:kanamycin kinase activity"/>
    <property type="evidence" value="ECO:0007669"/>
    <property type="project" value="UniProtKB-EC"/>
</dbReference>
<keyword evidence="12" id="KW-0460">Magnesium</keyword>
<keyword evidence="7 10" id="KW-0067">ATP-binding</keyword>
<keyword evidence="8 10" id="KW-0046">Antibiotic resistance</keyword>
<dbReference type="AlphaFoldDB" id="D0UXZ5"/>
<evidence type="ECO:0000256" key="10">
    <source>
        <dbReference type="PIRNR" id="PIRNR000706"/>
    </source>
</evidence>
<dbReference type="NCBIfam" id="NF033068">
    <property type="entry name" value="APH_3p"/>
    <property type="match status" value="1"/>
</dbReference>
<evidence type="ECO:0000256" key="2">
    <source>
        <dbReference type="ARBA" id="ARBA00012193"/>
    </source>
</evidence>
<dbReference type="SUPFAM" id="SSF56112">
    <property type="entry name" value="Protein kinase-like (PK-like)"/>
    <property type="match status" value="1"/>
</dbReference>
<evidence type="ECO:0000256" key="12">
    <source>
        <dbReference type="PIRSR" id="PIRSR000706-2"/>
    </source>
</evidence>